<evidence type="ECO:0000313" key="11">
    <source>
        <dbReference type="EMBL" id="VVC25909.1"/>
    </source>
</evidence>
<feature type="transmembrane region" description="Helical" evidence="10">
    <location>
        <begin position="310"/>
        <end position="329"/>
    </location>
</feature>
<proteinExistence type="inferred from homology"/>
<dbReference type="OrthoDB" id="6629856at2759"/>
<keyword evidence="3 10" id="KW-0716">Sensory transduction</keyword>
<evidence type="ECO:0000256" key="1">
    <source>
        <dbReference type="ARBA" id="ARBA00004651"/>
    </source>
</evidence>
<dbReference type="EMBL" id="CABPRJ010000022">
    <property type="protein sequence ID" value="VVC25909.1"/>
    <property type="molecule type" value="Genomic_DNA"/>
</dbReference>
<evidence type="ECO:0000256" key="7">
    <source>
        <dbReference type="ARBA" id="ARBA00023136"/>
    </source>
</evidence>
<keyword evidence="2" id="KW-1003">Cell membrane</keyword>
<accession>A0A5E4M250</accession>
<dbReference type="GO" id="GO:0005886">
    <property type="term" value="C:plasma membrane"/>
    <property type="evidence" value="ECO:0007669"/>
    <property type="project" value="UniProtKB-SubCell"/>
</dbReference>
<evidence type="ECO:0000256" key="4">
    <source>
        <dbReference type="ARBA" id="ARBA00022692"/>
    </source>
</evidence>
<gene>
    <name evidence="11" type="ORF">CINCED_3A009677</name>
</gene>
<evidence type="ECO:0000256" key="5">
    <source>
        <dbReference type="ARBA" id="ARBA00022725"/>
    </source>
</evidence>
<name>A0A5E4M250_9HEMI</name>
<keyword evidence="7 10" id="KW-0472">Membrane</keyword>
<dbReference type="PANTHER" id="PTHR21137:SF35">
    <property type="entry name" value="ODORANT RECEPTOR 19A-RELATED"/>
    <property type="match status" value="1"/>
</dbReference>
<keyword evidence="12" id="KW-1185">Reference proteome</keyword>
<dbReference type="Pfam" id="PF02949">
    <property type="entry name" value="7tm_6"/>
    <property type="match status" value="1"/>
</dbReference>
<dbReference type="GO" id="GO:0007165">
    <property type="term" value="P:signal transduction"/>
    <property type="evidence" value="ECO:0007669"/>
    <property type="project" value="UniProtKB-KW"/>
</dbReference>
<sequence length="394" mass="45201">MSADLYTAIRLCRLIGLFPPDRAESWPASVAHRAYQVSLFAVVSVVTTTMTIQLFVAPDLTMLARTIDIWTMCLSGLYKWFCLAVFTEKYRTLHGLLDSVQTQAGVVYGPTASCHFIANHSRRIGFISYSYGLSGLITGVILTLGAMFSYSKGDRSDFEYFNDPKSYPLCCWMPFTVPNYWVFSIICVLQFLALLSVVFMYIFIDTYMFGAIFIMGGQFELLNEILSSVRPTQSATYALSLLRSFDHQKQDEYYNFLSQCVELHSLILKSLRSLQDMFNTLIIFDYLHGMTSLTFAMFQTTISISIEETISLVIFIALSLIHQFLNNFFGEYIIQKQLDIQRAAYDLPWLRVNKKSRQLITMMIFRSSKPLVVTGLYMYSLCYQSFLAVRNDDR</sequence>
<evidence type="ECO:0000256" key="3">
    <source>
        <dbReference type="ARBA" id="ARBA00022606"/>
    </source>
</evidence>
<dbReference type="GO" id="GO:0005549">
    <property type="term" value="F:odorant binding"/>
    <property type="evidence" value="ECO:0007669"/>
    <property type="project" value="InterPro"/>
</dbReference>
<protein>
    <recommendedName>
        <fullName evidence="10">Odorant receptor</fullName>
    </recommendedName>
</protein>
<feature type="transmembrane region" description="Helical" evidence="10">
    <location>
        <begin position="278"/>
        <end position="298"/>
    </location>
</feature>
<comment type="subcellular location">
    <subcellularLocation>
        <location evidence="1 10">Cell membrane</location>
        <topology evidence="1 10">Multi-pass membrane protein</topology>
    </subcellularLocation>
</comment>
<dbReference type="Proteomes" id="UP000325440">
    <property type="component" value="Unassembled WGS sequence"/>
</dbReference>
<feature type="transmembrane region" description="Helical" evidence="10">
    <location>
        <begin position="69"/>
        <end position="87"/>
    </location>
</feature>
<keyword evidence="8 10" id="KW-0675">Receptor</keyword>
<reference evidence="11 12" key="1">
    <citation type="submission" date="2019-08" db="EMBL/GenBank/DDBJ databases">
        <authorList>
            <person name="Alioto T."/>
            <person name="Alioto T."/>
            <person name="Gomez Garrido J."/>
        </authorList>
    </citation>
    <scope>NUCLEOTIDE SEQUENCE [LARGE SCALE GENOMIC DNA]</scope>
</reference>
<evidence type="ECO:0000313" key="12">
    <source>
        <dbReference type="Proteomes" id="UP000325440"/>
    </source>
</evidence>
<evidence type="ECO:0000256" key="6">
    <source>
        <dbReference type="ARBA" id="ARBA00022989"/>
    </source>
</evidence>
<feature type="transmembrane region" description="Helical" evidence="10">
    <location>
        <begin position="37"/>
        <end position="57"/>
    </location>
</feature>
<dbReference type="InterPro" id="IPR004117">
    <property type="entry name" value="7tm6_olfct_rcpt"/>
</dbReference>
<keyword evidence="5 10" id="KW-0552">Olfaction</keyword>
<organism evidence="11 12">
    <name type="scientific">Cinara cedri</name>
    <dbReference type="NCBI Taxonomy" id="506608"/>
    <lineage>
        <taxon>Eukaryota</taxon>
        <taxon>Metazoa</taxon>
        <taxon>Ecdysozoa</taxon>
        <taxon>Arthropoda</taxon>
        <taxon>Hexapoda</taxon>
        <taxon>Insecta</taxon>
        <taxon>Pterygota</taxon>
        <taxon>Neoptera</taxon>
        <taxon>Paraneoptera</taxon>
        <taxon>Hemiptera</taxon>
        <taxon>Sternorrhyncha</taxon>
        <taxon>Aphidomorpha</taxon>
        <taxon>Aphidoidea</taxon>
        <taxon>Aphididae</taxon>
        <taxon>Lachninae</taxon>
        <taxon>Cinara</taxon>
    </lineage>
</organism>
<evidence type="ECO:0000256" key="2">
    <source>
        <dbReference type="ARBA" id="ARBA00022475"/>
    </source>
</evidence>
<comment type="caution">
    <text evidence="10">Lacks conserved residue(s) required for the propagation of feature annotation.</text>
</comment>
<evidence type="ECO:0000256" key="10">
    <source>
        <dbReference type="RuleBase" id="RU351113"/>
    </source>
</evidence>
<keyword evidence="4 10" id="KW-0812">Transmembrane</keyword>
<feature type="transmembrane region" description="Helical" evidence="10">
    <location>
        <begin position="129"/>
        <end position="150"/>
    </location>
</feature>
<evidence type="ECO:0000256" key="8">
    <source>
        <dbReference type="ARBA" id="ARBA00023170"/>
    </source>
</evidence>
<keyword evidence="6 10" id="KW-1133">Transmembrane helix</keyword>
<comment type="similarity">
    <text evidence="10">Belongs to the insect chemoreceptor superfamily. Heteromeric odorant receptor channel (TC 1.A.69) family.</text>
</comment>
<keyword evidence="9 10" id="KW-0807">Transducer</keyword>
<feature type="transmembrane region" description="Helical" evidence="10">
    <location>
        <begin position="181"/>
        <end position="204"/>
    </location>
</feature>
<evidence type="ECO:0000256" key="9">
    <source>
        <dbReference type="ARBA" id="ARBA00023224"/>
    </source>
</evidence>
<dbReference type="GO" id="GO:0004984">
    <property type="term" value="F:olfactory receptor activity"/>
    <property type="evidence" value="ECO:0007669"/>
    <property type="project" value="InterPro"/>
</dbReference>
<dbReference type="PANTHER" id="PTHR21137">
    <property type="entry name" value="ODORANT RECEPTOR"/>
    <property type="match status" value="1"/>
</dbReference>
<dbReference type="AlphaFoldDB" id="A0A5E4M250"/>